<accession>A0A061QW66</accession>
<proteinExistence type="predicted"/>
<name>A0A061QW66_9CHLO</name>
<dbReference type="AlphaFoldDB" id="A0A061QW66"/>
<gene>
    <name evidence="2" type="ORF">TSPGSL018_22669</name>
</gene>
<reference evidence="2" key="1">
    <citation type="submission" date="2014-05" db="EMBL/GenBank/DDBJ databases">
        <title>The transcriptome of the halophilic microalga Tetraselmis sp. GSL018 isolated from the Great Salt Lake, Utah.</title>
        <authorList>
            <person name="Jinkerson R.E."/>
            <person name="D'Adamo S."/>
            <person name="Posewitz M.C."/>
        </authorList>
    </citation>
    <scope>NUCLEOTIDE SEQUENCE</scope>
    <source>
        <strain evidence="2">GSL018</strain>
    </source>
</reference>
<evidence type="ECO:0000313" key="2">
    <source>
        <dbReference type="EMBL" id="JAC62670.1"/>
    </source>
</evidence>
<feature type="compositionally biased region" description="Basic and acidic residues" evidence="1">
    <location>
        <begin position="1"/>
        <end position="12"/>
    </location>
</feature>
<evidence type="ECO:0000256" key="1">
    <source>
        <dbReference type="SAM" id="MobiDB-lite"/>
    </source>
</evidence>
<protein>
    <submittedName>
        <fullName evidence="2">Uncharacterized protein</fullName>
    </submittedName>
</protein>
<dbReference type="EMBL" id="GBEZ01024306">
    <property type="protein sequence ID" value="JAC62670.1"/>
    <property type="molecule type" value="Transcribed_RNA"/>
</dbReference>
<feature type="region of interest" description="Disordered" evidence="1">
    <location>
        <begin position="1"/>
        <end position="32"/>
    </location>
</feature>
<sequence>MDILQDIRRVIPRDPGTSSDRPMPRGRVPGKA</sequence>
<organism evidence="2">
    <name type="scientific">Tetraselmis sp. GSL018</name>
    <dbReference type="NCBI Taxonomy" id="582737"/>
    <lineage>
        <taxon>Eukaryota</taxon>
        <taxon>Viridiplantae</taxon>
        <taxon>Chlorophyta</taxon>
        <taxon>core chlorophytes</taxon>
        <taxon>Chlorodendrophyceae</taxon>
        <taxon>Chlorodendrales</taxon>
        <taxon>Chlorodendraceae</taxon>
        <taxon>Tetraselmis</taxon>
    </lineage>
</organism>